<proteinExistence type="predicted"/>
<evidence type="ECO:0000313" key="1">
    <source>
        <dbReference type="EMBL" id="KKN05109.1"/>
    </source>
</evidence>
<comment type="caution">
    <text evidence="1">The sequence shown here is derived from an EMBL/GenBank/DDBJ whole genome shotgun (WGS) entry which is preliminary data.</text>
</comment>
<protein>
    <submittedName>
        <fullName evidence="1">Uncharacterized protein</fullName>
    </submittedName>
</protein>
<gene>
    <name evidence="1" type="ORF">LCGC14_1090640</name>
</gene>
<organism evidence="1">
    <name type="scientific">marine sediment metagenome</name>
    <dbReference type="NCBI Taxonomy" id="412755"/>
    <lineage>
        <taxon>unclassified sequences</taxon>
        <taxon>metagenomes</taxon>
        <taxon>ecological metagenomes</taxon>
    </lineage>
</organism>
<reference evidence="1" key="1">
    <citation type="journal article" date="2015" name="Nature">
        <title>Complex archaea that bridge the gap between prokaryotes and eukaryotes.</title>
        <authorList>
            <person name="Spang A."/>
            <person name="Saw J.H."/>
            <person name="Jorgensen S.L."/>
            <person name="Zaremba-Niedzwiedzka K."/>
            <person name="Martijn J."/>
            <person name="Lind A.E."/>
            <person name="van Eijk R."/>
            <person name="Schleper C."/>
            <person name="Guy L."/>
            <person name="Ettema T.J."/>
        </authorList>
    </citation>
    <scope>NUCLEOTIDE SEQUENCE</scope>
</reference>
<name>A0A0F9MGY3_9ZZZZ</name>
<dbReference type="AlphaFoldDB" id="A0A0F9MGY3"/>
<accession>A0A0F9MGY3</accession>
<dbReference type="EMBL" id="LAZR01004841">
    <property type="protein sequence ID" value="KKN05109.1"/>
    <property type="molecule type" value="Genomic_DNA"/>
</dbReference>
<sequence>MDENTEEAYIPRCPHCGDEILELNAFVLEENKYTVEAVELVKDMPKLDWSTSEVIESSSEKTDYECPSCEETIFTERNGDSQPPIVIDFLRGVGMTWVQDVTKRAMVLETFNKRGTHQGFPKPEGAYYAEAFPRAGGDVGIYFVDPTASVKGMTPYETN</sequence>